<dbReference type="PANTHER" id="PTHR20982:SF3">
    <property type="entry name" value="MITOCHONDRIAL RIBOSOME RECYCLING FACTOR PSEUDO 1"/>
    <property type="match status" value="1"/>
</dbReference>
<dbReference type="InterPro" id="IPR002661">
    <property type="entry name" value="Ribosome_recyc_fac"/>
</dbReference>
<dbReference type="InterPro" id="IPR023584">
    <property type="entry name" value="Ribosome_recyc_fac_dom"/>
</dbReference>
<dbReference type="Pfam" id="PF01765">
    <property type="entry name" value="RRF"/>
    <property type="match status" value="1"/>
</dbReference>
<dbReference type="Gene3D" id="3.30.1360.40">
    <property type="match status" value="1"/>
</dbReference>
<dbReference type="SUPFAM" id="SSF55194">
    <property type="entry name" value="Ribosome recycling factor, RRF"/>
    <property type="match status" value="1"/>
</dbReference>
<dbReference type="GO" id="GO:0006412">
    <property type="term" value="P:translation"/>
    <property type="evidence" value="ECO:0007669"/>
    <property type="project" value="UniProtKB-KW"/>
</dbReference>
<dbReference type="InterPro" id="IPR036191">
    <property type="entry name" value="RRF_sf"/>
</dbReference>
<dbReference type="Proteomes" id="UP001153365">
    <property type="component" value="Unassembled WGS sequence"/>
</dbReference>
<dbReference type="EMBL" id="CALTRL010002846">
    <property type="protein sequence ID" value="CAH7676931.1"/>
    <property type="molecule type" value="Genomic_DNA"/>
</dbReference>
<dbReference type="AlphaFoldDB" id="A0AAV0B154"/>
<proteinExistence type="inferred from homology"/>
<feature type="domain" description="Ribosome recycling factor" evidence="4">
    <location>
        <begin position="20"/>
        <end position="180"/>
    </location>
</feature>
<dbReference type="GO" id="GO:0005739">
    <property type="term" value="C:mitochondrion"/>
    <property type="evidence" value="ECO:0007669"/>
    <property type="project" value="TreeGrafter"/>
</dbReference>
<gene>
    <name evidence="5" type="ORF">PPACK8108_LOCUS12042</name>
</gene>
<comment type="similarity">
    <text evidence="1">Belongs to the RRF family.</text>
</comment>
<evidence type="ECO:0000256" key="3">
    <source>
        <dbReference type="ARBA" id="ARBA00024909"/>
    </source>
</evidence>
<protein>
    <submittedName>
        <fullName evidence="5">Ribosome recycling factor domain-containing protein</fullName>
    </submittedName>
</protein>
<keyword evidence="6" id="KW-1185">Reference proteome</keyword>
<name>A0AAV0B154_PHAPC</name>
<evidence type="ECO:0000256" key="2">
    <source>
        <dbReference type="ARBA" id="ARBA00022917"/>
    </source>
</evidence>
<evidence type="ECO:0000313" key="6">
    <source>
        <dbReference type="Proteomes" id="UP001153365"/>
    </source>
</evidence>
<evidence type="ECO:0000259" key="4">
    <source>
        <dbReference type="Pfam" id="PF01765"/>
    </source>
</evidence>
<dbReference type="PANTHER" id="PTHR20982">
    <property type="entry name" value="RIBOSOME RECYCLING FACTOR"/>
    <property type="match status" value="1"/>
</dbReference>
<keyword evidence="2" id="KW-0648">Protein biosynthesis</keyword>
<organism evidence="5 6">
    <name type="scientific">Phakopsora pachyrhizi</name>
    <name type="common">Asian soybean rust disease fungus</name>
    <dbReference type="NCBI Taxonomy" id="170000"/>
    <lineage>
        <taxon>Eukaryota</taxon>
        <taxon>Fungi</taxon>
        <taxon>Dikarya</taxon>
        <taxon>Basidiomycota</taxon>
        <taxon>Pucciniomycotina</taxon>
        <taxon>Pucciniomycetes</taxon>
        <taxon>Pucciniales</taxon>
        <taxon>Phakopsoraceae</taxon>
        <taxon>Phakopsora</taxon>
    </lineage>
</organism>
<comment type="caution">
    <text evidence="5">The sequence shown here is derived from an EMBL/GenBank/DDBJ whole genome shotgun (WGS) entry which is preliminary data.</text>
</comment>
<sequence>MVGAVDRLREEINPLINRVTERLNSNYLDPVRVTINDGEPHQKKVVRLSSVGQVIVIDNQTLSVVPFDSMYDRAIEQAIYGSDLNLSPRRQADGSLIITVPKLTIEKRKALVKESGQIFEVSRSSIKSLRQSAQKASKLDLDSNLITKDDFKANSKVLDEISRINSKAIDDIESRAKKILLDDH</sequence>
<accession>A0AAV0B154</accession>
<comment type="function">
    <text evidence="3">Necessary for protein synthesis in mitochondria. Functions as a ribosome recycling factor in mitochondria.</text>
</comment>
<evidence type="ECO:0000256" key="1">
    <source>
        <dbReference type="ARBA" id="ARBA00005912"/>
    </source>
</evidence>
<reference evidence="5" key="1">
    <citation type="submission" date="2022-06" db="EMBL/GenBank/DDBJ databases">
        <authorList>
            <consortium name="SYNGENTA / RWTH Aachen University"/>
        </authorList>
    </citation>
    <scope>NUCLEOTIDE SEQUENCE</scope>
</reference>
<evidence type="ECO:0000313" key="5">
    <source>
        <dbReference type="EMBL" id="CAH7676931.1"/>
    </source>
</evidence>
<dbReference type="GO" id="GO:0043023">
    <property type="term" value="F:ribosomal large subunit binding"/>
    <property type="evidence" value="ECO:0007669"/>
    <property type="project" value="TreeGrafter"/>
</dbReference>
<dbReference type="Gene3D" id="1.10.132.20">
    <property type="entry name" value="Ribosome-recycling factor"/>
    <property type="match status" value="1"/>
</dbReference>